<dbReference type="OrthoDB" id="8038132at2759"/>
<protein>
    <submittedName>
        <fullName evidence="1">RETRotransposonlike family member (Retr1)like [Saccoglossus kowalevskii]</fullName>
    </submittedName>
</protein>
<evidence type="ECO:0000313" key="1">
    <source>
        <dbReference type="EMBL" id="CDW20194.1"/>
    </source>
</evidence>
<accession>A0A0K2T298</accession>
<dbReference type="AlphaFoldDB" id="A0A0K2T298"/>
<dbReference type="EMBL" id="HACA01002833">
    <property type="protein sequence ID" value="CDW20194.1"/>
    <property type="molecule type" value="Transcribed_RNA"/>
</dbReference>
<sequence>MRMKLMRYSLTSIHVPGKILNTAGTLSQSPMDNKEEYSFYEELELYANHILEEIPVTNSKLEEIMHHQQEDEVCKQILIYASEGWPDKHLVQGLVGLYYAY</sequence>
<name>A0A0K2T298_LEPSM</name>
<organism evidence="1">
    <name type="scientific">Lepeophtheirus salmonis</name>
    <name type="common">Salmon louse</name>
    <name type="synonym">Caligus salmonis</name>
    <dbReference type="NCBI Taxonomy" id="72036"/>
    <lineage>
        <taxon>Eukaryota</taxon>
        <taxon>Metazoa</taxon>
        <taxon>Ecdysozoa</taxon>
        <taxon>Arthropoda</taxon>
        <taxon>Crustacea</taxon>
        <taxon>Multicrustacea</taxon>
        <taxon>Hexanauplia</taxon>
        <taxon>Copepoda</taxon>
        <taxon>Siphonostomatoida</taxon>
        <taxon>Caligidae</taxon>
        <taxon>Lepeophtheirus</taxon>
    </lineage>
</organism>
<proteinExistence type="predicted"/>
<reference evidence="1" key="1">
    <citation type="submission" date="2014-05" db="EMBL/GenBank/DDBJ databases">
        <authorList>
            <person name="Chronopoulou M."/>
        </authorList>
    </citation>
    <scope>NUCLEOTIDE SEQUENCE</scope>
    <source>
        <tissue evidence="1">Whole organism</tissue>
    </source>
</reference>